<accession>A0A9D1TDP6</accession>
<feature type="domain" description="Periplasmic binding protein" evidence="5">
    <location>
        <begin position="30"/>
        <end position="288"/>
    </location>
</feature>
<reference evidence="6" key="2">
    <citation type="journal article" date="2021" name="PeerJ">
        <title>Extensive microbial diversity within the chicken gut microbiome revealed by metagenomics and culture.</title>
        <authorList>
            <person name="Gilroy R."/>
            <person name="Ravi A."/>
            <person name="Getino M."/>
            <person name="Pursley I."/>
            <person name="Horton D.L."/>
            <person name="Alikhan N.F."/>
            <person name="Baker D."/>
            <person name="Gharbi K."/>
            <person name="Hall N."/>
            <person name="Watson M."/>
            <person name="Adriaenssens E.M."/>
            <person name="Foster-Nyarko E."/>
            <person name="Jarju S."/>
            <person name="Secka A."/>
            <person name="Antonio M."/>
            <person name="Oren A."/>
            <person name="Chaudhuri R.R."/>
            <person name="La Ragione R."/>
            <person name="Hildebrand F."/>
            <person name="Pallen M.J."/>
        </authorList>
    </citation>
    <scope>NUCLEOTIDE SEQUENCE</scope>
    <source>
        <strain evidence="6">CHK183-6373</strain>
    </source>
</reference>
<dbReference type="Pfam" id="PF13407">
    <property type="entry name" value="Peripla_BP_4"/>
    <property type="match status" value="1"/>
</dbReference>
<dbReference type="EMBL" id="DVOT01000230">
    <property type="protein sequence ID" value="HIV28810.1"/>
    <property type="molecule type" value="Genomic_DNA"/>
</dbReference>
<keyword evidence="3 4" id="KW-0732">Signal</keyword>
<dbReference type="PANTHER" id="PTHR46847:SF1">
    <property type="entry name" value="D-ALLOSE-BINDING PERIPLASMIC PROTEIN-RELATED"/>
    <property type="match status" value="1"/>
</dbReference>
<reference evidence="6" key="1">
    <citation type="submission" date="2020-10" db="EMBL/GenBank/DDBJ databases">
        <authorList>
            <person name="Gilroy R."/>
        </authorList>
    </citation>
    <scope>NUCLEOTIDE SEQUENCE</scope>
    <source>
        <strain evidence="6">CHK183-6373</strain>
    </source>
</reference>
<evidence type="ECO:0000256" key="2">
    <source>
        <dbReference type="ARBA" id="ARBA00007639"/>
    </source>
</evidence>
<evidence type="ECO:0000256" key="3">
    <source>
        <dbReference type="ARBA" id="ARBA00022729"/>
    </source>
</evidence>
<evidence type="ECO:0000259" key="5">
    <source>
        <dbReference type="Pfam" id="PF13407"/>
    </source>
</evidence>
<evidence type="ECO:0000313" key="6">
    <source>
        <dbReference type="EMBL" id="HIV28810.1"/>
    </source>
</evidence>
<dbReference type="GO" id="GO:0030246">
    <property type="term" value="F:carbohydrate binding"/>
    <property type="evidence" value="ECO:0007669"/>
    <property type="project" value="UniProtKB-ARBA"/>
</dbReference>
<dbReference type="Gene3D" id="3.40.50.2300">
    <property type="match status" value="2"/>
</dbReference>
<gene>
    <name evidence="6" type="ORF">IAA64_12680</name>
</gene>
<dbReference type="InterPro" id="IPR028082">
    <property type="entry name" value="Peripla_BP_I"/>
</dbReference>
<sequence length="315" mass="34009">MKKVLALALALVLALGCASFAMAEEEKPLIGILAPATTHGWVGGVAYFAEQAAEELDLNYVMLTSSTADEMSSQIEQLISMDAKAIVVWPQFTGVEVAAEMALEQGIIIYNFDMIIDVDEKYADLMYTLTGDNYGMGVEGANYIAEKLDGQGKVLVLNKPGAGNVNDDRLGGFEDTIAEIAPEIEIIAEVASDFTREAGLADMTDALTAYPEIDAVFSLDDETSIGALQAIDESGRTDVKVITGGGGCQEYFNMMPEYENIWVCSATYSPDMITHCVENVAKILAGEEVEHNVVIPTTIVDRDNVEEFLNPDSPY</sequence>
<dbReference type="Proteomes" id="UP000886884">
    <property type="component" value="Unassembled WGS sequence"/>
</dbReference>
<protein>
    <submittedName>
        <fullName evidence="6">Substrate-binding domain-containing protein</fullName>
    </submittedName>
</protein>
<comment type="subcellular location">
    <subcellularLocation>
        <location evidence="1">Cell envelope</location>
    </subcellularLocation>
</comment>
<evidence type="ECO:0000256" key="1">
    <source>
        <dbReference type="ARBA" id="ARBA00004196"/>
    </source>
</evidence>
<dbReference type="AlphaFoldDB" id="A0A9D1TDP6"/>
<dbReference type="SUPFAM" id="SSF53822">
    <property type="entry name" value="Periplasmic binding protein-like I"/>
    <property type="match status" value="1"/>
</dbReference>
<comment type="similarity">
    <text evidence="2">Belongs to the bacterial solute-binding protein 2 family.</text>
</comment>
<comment type="caution">
    <text evidence="6">The sequence shown here is derived from an EMBL/GenBank/DDBJ whole genome shotgun (WGS) entry which is preliminary data.</text>
</comment>
<evidence type="ECO:0000313" key="7">
    <source>
        <dbReference type="Proteomes" id="UP000886884"/>
    </source>
</evidence>
<evidence type="ECO:0000256" key="4">
    <source>
        <dbReference type="SAM" id="SignalP"/>
    </source>
</evidence>
<organism evidence="6 7">
    <name type="scientific">Candidatus Ornithocaccomicrobium faecavium</name>
    <dbReference type="NCBI Taxonomy" id="2840890"/>
    <lineage>
        <taxon>Bacteria</taxon>
        <taxon>Bacillati</taxon>
        <taxon>Bacillota</taxon>
        <taxon>Clostridia</taxon>
        <taxon>Candidatus Ornithocaccomicrobium</taxon>
    </lineage>
</organism>
<feature type="signal peptide" evidence="4">
    <location>
        <begin position="1"/>
        <end position="23"/>
    </location>
</feature>
<feature type="chain" id="PRO_5039502911" evidence="4">
    <location>
        <begin position="24"/>
        <end position="315"/>
    </location>
</feature>
<dbReference type="InterPro" id="IPR025997">
    <property type="entry name" value="SBP_2_dom"/>
</dbReference>
<name>A0A9D1TDP6_9FIRM</name>
<dbReference type="PANTHER" id="PTHR46847">
    <property type="entry name" value="D-ALLOSE-BINDING PERIPLASMIC PROTEIN-RELATED"/>
    <property type="match status" value="1"/>
</dbReference>
<dbReference type="PROSITE" id="PS51257">
    <property type="entry name" value="PROKAR_LIPOPROTEIN"/>
    <property type="match status" value="1"/>
</dbReference>
<proteinExistence type="inferred from homology"/>
<dbReference type="GO" id="GO:0030313">
    <property type="term" value="C:cell envelope"/>
    <property type="evidence" value="ECO:0007669"/>
    <property type="project" value="UniProtKB-SubCell"/>
</dbReference>